<dbReference type="PANTHER" id="PTHR37533">
    <property type="entry name" value="FLAGELLAR HOOK-LENGTH CONTROL PROTEIN"/>
    <property type="match status" value="1"/>
</dbReference>
<organism evidence="2 3">
    <name type="scientific">Piscinibacter gummiphilus</name>
    <dbReference type="NCBI Taxonomy" id="946333"/>
    <lineage>
        <taxon>Bacteria</taxon>
        <taxon>Pseudomonadati</taxon>
        <taxon>Pseudomonadota</taxon>
        <taxon>Betaproteobacteria</taxon>
        <taxon>Burkholderiales</taxon>
        <taxon>Sphaerotilaceae</taxon>
        <taxon>Piscinibacter</taxon>
    </lineage>
</organism>
<dbReference type="Gene3D" id="3.30.750.140">
    <property type="match status" value="1"/>
</dbReference>
<dbReference type="STRING" id="946333.A4W93_20310"/>
<dbReference type="CDD" id="cd17470">
    <property type="entry name" value="T3SS_Flik_C"/>
    <property type="match status" value="1"/>
</dbReference>
<dbReference type="AlphaFoldDB" id="A0A1W6LCS1"/>
<dbReference type="Proteomes" id="UP000193427">
    <property type="component" value="Chromosome"/>
</dbReference>
<dbReference type="PANTHER" id="PTHR37533:SF2">
    <property type="entry name" value="FLAGELLAR HOOK-LENGTH CONTROL PROTEIN"/>
    <property type="match status" value="1"/>
</dbReference>
<dbReference type="OrthoDB" id="9157214at2"/>
<dbReference type="InterPro" id="IPR038610">
    <property type="entry name" value="FliK-like_C_sf"/>
</dbReference>
<feature type="compositionally biased region" description="Basic and acidic residues" evidence="1">
    <location>
        <begin position="202"/>
        <end position="220"/>
    </location>
</feature>
<evidence type="ECO:0000256" key="1">
    <source>
        <dbReference type="SAM" id="MobiDB-lite"/>
    </source>
</evidence>
<dbReference type="EMBL" id="CP015118">
    <property type="protein sequence ID" value="ARN22054.1"/>
    <property type="molecule type" value="Genomic_DNA"/>
</dbReference>
<dbReference type="InterPro" id="IPR052563">
    <property type="entry name" value="FliK"/>
</dbReference>
<keyword evidence="3" id="KW-1185">Reference proteome</keyword>
<dbReference type="InterPro" id="IPR021136">
    <property type="entry name" value="Flagellar_hook_control-like_C"/>
</dbReference>
<reference evidence="2 3" key="1">
    <citation type="submission" date="2016-04" db="EMBL/GenBank/DDBJ databases">
        <title>Complete genome sequence of natural rubber-degrading, novel Gram-negative bacterium, Rhizobacter gummiphilus strain NS21.</title>
        <authorList>
            <person name="Tabata M."/>
            <person name="Kasai D."/>
            <person name="Fukuda M."/>
        </authorList>
    </citation>
    <scope>NUCLEOTIDE SEQUENCE [LARGE SCALE GENOMIC DNA]</scope>
    <source>
        <strain evidence="2 3">NS21</strain>
    </source>
</reference>
<gene>
    <name evidence="2" type="ORF">A4W93_20310</name>
</gene>
<proteinExistence type="predicted"/>
<feature type="compositionally biased region" description="Polar residues" evidence="1">
    <location>
        <begin position="80"/>
        <end position="89"/>
    </location>
</feature>
<evidence type="ECO:0000313" key="3">
    <source>
        <dbReference type="Proteomes" id="UP000193427"/>
    </source>
</evidence>
<feature type="compositionally biased region" description="Low complexity" evidence="1">
    <location>
        <begin position="150"/>
        <end position="192"/>
    </location>
</feature>
<feature type="region of interest" description="Disordered" evidence="1">
    <location>
        <begin position="34"/>
        <end position="226"/>
    </location>
</feature>
<accession>A0A1W6LCS1</accession>
<evidence type="ECO:0000313" key="2">
    <source>
        <dbReference type="EMBL" id="ARN22054.1"/>
    </source>
</evidence>
<dbReference type="RefSeq" id="WP_085752350.1">
    <property type="nucleotide sequence ID" value="NZ_BSPR01000006.1"/>
</dbReference>
<sequence>MTASVSSYPVLPSNVITGLVGVPGPAPARGAEFARMLDARRNESAPAPAPEGPKAEAPDSGEEDRAQANRSADETRQRQLRANRQNGQRAQGPEASPREPKVAEEPVDPVATPASAKGKPAAADDEPVDPALADWLATLNLPPAPPETPPAGEAAAPEVTDPRAQAAVATPDLAAADKAARGPAARRGPAPDVSAEPGVSETARRQQPKELETKVTDPRADAQPMSPLPATWQAAMEQAVAPAVEARARVAETAKADPGAAAAALSGTAPAAERPAAQMAEPTVVHMPTPADAPDFSQVLGAQLSVFAKDGIQQAELHLNPAEMGSISIQIAIDGDQAKVDFGADSAATRQLIENGLPELASALRDAGFTLSGGGVHSQAQQQASRERDGGSSGRGQGDRGRGGVEGAAAEPVRVTQRTVRAGGVDVYA</sequence>
<protein>
    <submittedName>
        <fullName evidence="2">Uncharacterized protein</fullName>
    </submittedName>
</protein>
<feature type="compositionally biased region" description="Basic and acidic residues" evidence="1">
    <location>
        <begin position="53"/>
        <end position="77"/>
    </location>
</feature>
<dbReference type="Pfam" id="PF02120">
    <property type="entry name" value="Flg_hook"/>
    <property type="match status" value="1"/>
</dbReference>
<name>A0A1W6LCS1_9BURK</name>
<feature type="region of interest" description="Disordered" evidence="1">
    <location>
        <begin position="372"/>
        <end position="417"/>
    </location>
</feature>
<dbReference type="KEGG" id="rgu:A4W93_20310"/>